<accession>A0ABS0QGR9</accession>
<protein>
    <submittedName>
        <fullName evidence="1">Uncharacterized protein</fullName>
    </submittedName>
</protein>
<evidence type="ECO:0000313" key="2">
    <source>
        <dbReference type="Proteomes" id="UP000641910"/>
    </source>
</evidence>
<dbReference type="RefSeq" id="WP_049720785.1">
    <property type="nucleotide sequence ID" value="NZ_JAECVU010000002.1"/>
</dbReference>
<name>A0ABS0QGR9_THEVU</name>
<sequence length="68" mass="7588">MFPSVAGFIPWLKRGSRTGTSCGLFRMVILPMAPEGGMGYTFGWLDLDGTITEGNRNAVHEWEAWYFG</sequence>
<dbReference type="Proteomes" id="UP000641910">
    <property type="component" value="Unassembled WGS sequence"/>
</dbReference>
<comment type="caution">
    <text evidence="1">The sequence shown here is derived from an EMBL/GenBank/DDBJ whole genome shotgun (WGS) entry which is preliminary data.</text>
</comment>
<organism evidence="1 2">
    <name type="scientific">Thermoactinomyces vulgaris</name>
    <dbReference type="NCBI Taxonomy" id="2026"/>
    <lineage>
        <taxon>Bacteria</taxon>
        <taxon>Bacillati</taxon>
        <taxon>Bacillota</taxon>
        <taxon>Bacilli</taxon>
        <taxon>Bacillales</taxon>
        <taxon>Thermoactinomycetaceae</taxon>
        <taxon>Thermoactinomyces</taxon>
    </lineage>
</organism>
<reference evidence="1 2" key="1">
    <citation type="submission" date="2020-12" db="EMBL/GenBank/DDBJ databases">
        <title>WGS of Thermoactinomyces spp.</title>
        <authorList>
            <person name="Cheng K."/>
        </authorList>
    </citation>
    <scope>NUCLEOTIDE SEQUENCE [LARGE SCALE GENOMIC DNA]</scope>
    <source>
        <strain evidence="2">CICC 10650\ACCC 41061</strain>
    </source>
</reference>
<keyword evidence="2" id="KW-1185">Reference proteome</keyword>
<gene>
    <name evidence="1" type="ORF">I8U22_03900</name>
</gene>
<proteinExistence type="predicted"/>
<dbReference type="EMBL" id="JAECVU010000002">
    <property type="protein sequence ID" value="MBH8587964.1"/>
    <property type="molecule type" value="Genomic_DNA"/>
</dbReference>
<evidence type="ECO:0000313" key="1">
    <source>
        <dbReference type="EMBL" id="MBH8587964.1"/>
    </source>
</evidence>